<sequence length="286" mass="31008">MGSGPTFLSGPTLLSTMFESLSLPHCFPGLLLRLWPPPRCPDVSSSPPFPLSPFCPLPCFSPTLFRGALIVPLVAFFLVIPLVNSSLSSSSSPSPSNSGAPLFHFSLPFAPSVRSLASPGLVTLLSCPVSPAFLLWCLPSLSFLLPVLSSSFVLGLAAVFCCLCVPFSLLVSFPLSLFLVPPLVSPFCSLSNFSLSPPGVFYHSFVFSIWCFLMFLINRLFSTELPLFSLSRSGDHFLLLFPSWVGPHYPLPSLLSSLAPSSPGFPACFFGRRGVIRIRFFYCVRL</sequence>
<dbReference type="Proteomes" id="UP001165960">
    <property type="component" value="Unassembled WGS sequence"/>
</dbReference>
<reference evidence="1" key="1">
    <citation type="submission" date="2022-04" db="EMBL/GenBank/DDBJ databases">
        <title>Genome of the entomopathogenic fungus Entomophthora muscae.</title>
        <authorList>
            <person name="Elya C."/>
            <person name="Lovett B.R."/>
            <person name="Lee E."/>
            <person name="Macias A.M."/>
            <person name="Hajek A.E."/>
            <person name="De Bivort B.L."/>
            <person name="Kasson M.T."/>
            <person name="De Fine Licht H.H."/>
            <person name="Stajich J.E."/>
        </authorList>
    </citation>
    <scope>NUCLEOTIDE SEQUENCE</scope>
    <source>
        <strain evidence="1">Berkeley</strain>
    </source>
</reference>
<evidence type="ECO:0000313" key="1">
    <source>
        <dbReference type="EMBL" id="KAJ9082178.1"/>
    </source>
</evidence>
<accession>A0ACC2U580</accession>
<organism evidence="1 2">
    <name type="scientific">Entomophthora muscae</name>
    <dbReference type="NCBI Taxonomy" id="34485"/>
    <lineage>
        <taxon>Eukaryota</taxon>
        <taxon>Fungi</taxon>
        <taxon>Fungi incertae sedis</taxon>
        <taxon>Zoopagomycota</taxon>
        <taxon>Entomophthoromycotina</taxon>
        <taxon>Entomophthoromycetes</taxon>
        <taxon>Entomophthorales</taxon>
        <taxon>Entomophthoraceae</taxon>
        <taxon>Entomophthora</taxon>
    </lineage>
</organism>
<comment type="caution">
    <text evidence="1">The sequence shown here is derived from an EMBL/GenBank/DDBJ whole genome shotgun (WGS) entry which is preliminary data.</text>
</comment>
<keyword evidence="2" id="KW-1185">Reference proteome</keyword>
<evidence type="ECO:0000313" key="2">
    <source>
        <dbReference type="Proteomes" id="UP001165960"/>
    </source>
</evidence>
<dbReference type="EMBL" id="QTSX02001440">
    <property type="protein sequence ID" value="KAJ9082178.1"/>
    <property type="molecule type" value="Genomic_DNA"/>
</dbReference>
<gene>
    <name evidence="1" type="ORF">DSO57_1006914</name>
</gene>
<proteinExistence type="predicted"/>
<protein>
    <submittedName>
        <fullName evidence="1">Uncharacterized protein</fullName>
    </submittedName>
</protein>
<name>A0ACC2U580_9FUNG</name>